<feature type="transmembrane region" description="Helical" evidence="1">
    <location>
        <begin position="15"/>
        <end position="33"/>
    </location>
</feature>
<evidence type="ECO:0000256" key="1">
    <source>
        <dbReference type="SAM" id="Phobius"/>
    </source>
</evidence>
<gene>
    <name evidence="2" type="ordered locus">BATR1942_15675</name>
</gene>
<keyword evidence="3" id="KW-1185">Reference proteome</keyword>
<organism evidence="2 3">
    <name type="scientific">Bacillus atrophaeus (strain 1942)</name>
    <dbReference type="NCBI Taxonomy" id="720555"/>
    <lineage>
        <taxon>Bacteria</taxon>
        <taxon>Bacillati</taxon>
        <taxon>Bacillota</taxon>
        <taxon>Bacilli</taxon>
        <taxon>Bacillales</taxon>
        <taxon>Bacillaceae</taxon>
        <taxon>Bacillus</taxon>
    </lineage>
</organism>
<feature type="transmembrane region" description="Helical" evidence="1">
    <location>
        <begin position="201"/>
        <end position="222"/>
    </location>
</feature>
<dbReference type="NCBIfam" id="NF047685">
    <property type="entry name" value="TeichurnBiosyTuaF"/>
    <property type="match status" value="1"/>
</dbReference>
<proteinExistence type="predicted"/>
<keyword evidence="1" id="KW-1133">Transmembrane helix</keyword>
<evidence type="ECO:0000313" key="2">
    <source>
        <dbReference type="EMBL" id="ADP34054.1"/>
    </source>
</evidence>
<dbReference type="GO" id="GO:0016787">
    <property type="term" value="F:hydrolase activity"/>
    <property type="evidence" value="ECO:0007669"/>
    <property type="project" value="UniProtKB-KW"/>
</dbReference>
<dbReference type="RefSeq" id="WP_003326708.1">
    <property type="nucleotide sequence ID" value="NC_014639.1"/>
</dbReference>
<accession>A0ABM5M1M2</accession>
<protein>
    <submittedName>
        <fullName evidence="2">Hydrolase involved in teichuronic acid synthesis</fullName>
    </submittedName>
</protein>
<keyword evidence="1" id="KW-0812">Transmembrane</keyword>
<sequence length="226" mass="25247">MKDILIRIARRLKKNSIWIIALPLILGVLGYLLPSQMEGKSSYAAQITIASGNYDNPLYNNTEEIPLLLKSDSFLKEALPEEKEEYLAEVKEKLVINAESDSLITISYSDREKERTESVLDAISSAFLKKDQALFAKREAVISQSIDALDGENVSEDSKVDKERFLYELKNTKLNVKAASIVDSETVNEASGEGMSPKKKAVLGVLIGVTIAFFFIVIPEFFRESF</sequence>
<name>A0ABM5M1M2_BACA1</name>
<reference evidence="2 3" key="1">
    <citation type="journal article" date="2011" name="Front. Microbiol.">
        <title>Genomic signatures of strain selection and enhancement in Bacillus atrophaeus var. globigii, a historical biowarfare simulant.</title>
        <authorList>
            <person name="Gibbons H.S."/>
            <person name="Broomall S.M."/>
            <person name="McNew L.A."/>
            <person name="Daligault H."/>
            <person name="Chapman C."/>
            <person name="Bruce D."/>
            <person name="Karavis M."/>
            <person name="Krepps M."/>
            <person name="McGregor P.A."/>
            <person name="Hong C."/>
            <person name="Park K.H."/>
            <person name="Akmal A."/>
            <person name="Feldman A."/>
            <person name="Lin J.S."/>
            <person name="Chang W.E."/>
            <person name="Higgs B.W."/>
            <person name="Demirev P."/>
            <person name="Lindquist J."/>
            <person name="Liem A."/>
            <person name="Fochler E."/>
            <person name="Read T.D."/>
            <person name="Tapia R."/>
            <person name="Johnson S."/>
            <person name="Bishop-Lilly K.A."/>
            <person name="Detter C."/>
            <person name="Han C."/>
            <person name="Sozhamannan S."/>
            <person name="Rosenzweig C.N."/>
            <person name="Skowronski E.W."/>
        </authorList>
    </citation>
    <scope>NUCLEOTIDE SEQUENCE [LARGE SCALE GENOMIC DNA]</scope>
    <source>
        <strain evidence="2 3">1942</strain>
    </source>
</reference>
<dbReference type="Proteomes" id="UP000006867">
    <property type="component" value="Chromosome"/>
</dbReference>
<keyword evidence="1" id="KW-0472">Membrane</keyword>
<keyword evidence="2" id="KW-0378">Hydrolase</keyword>
<dbReference type="EMBL" id="CP002207">
    <property type="protein sequence ID" value="ADP34054.1"/>
    <property type="molecule type" value="Genomic_DNA"/>
</dbReference>
<evidence type="ECO:0000313" key="3">
    <source>
        <dbReference type="Proteomes" id="UP000006867"/>
    </source>
</evidence>